<proteinExistence type="predicted"/>
<dbReference type="EMBL" id="JANPWB010000010">
    <property type="protein sequence ID" value="KAJ1139462.1"/>
    <property type="molecule type" value="Genomic_DNA"/>
</dbReference>
<accession>A0AAV7QJ09</accession>
<name>A0AAV7QJ09_PLEWA</name>
<organism evidence="1 2">
    <name type="scientific">Pleurodeles waltl</name>
    <name type="common">Iberian ribbed newt</name>
    <dbReference type="NCBI Taxonomy" id="8319"/>
    <lineage>
        <taxon>Eukaryota</taxon>
        <taxon>Metazoa</taxon>
        <taxon>Chordata</taxon>
        <taxon>Craniata</taxon>
        <taxon>Vertebrata</taxon>
        <taxon>Euteleostomi</taxon>
        <taxon>Amphibia</taxon>
        <taxon>Batrachia</taxon>
        <taxon>Caudata</taxon>
        <taxon>Salamandroidea</taxon>
        <taxon>Salamandridae</taxon>
        <taxon>Pleurodelinae</taxon>
        <taxon>Pleurodeles</taxon>
    </lineage>
</organism>
<reference evidence="1" key="1">
    <citation type="journal article" date="2022" name="bioRxiv">
        <title>Sequencing and chromosome-scale assembly of the giantPleurodeles waltlgenome.</title>
        <authorList>
            <person name="Brown T."/>
            <person name="Elewa A."/>
            <person name="Iarovenko S."/>
            <person name="Subramanian E."/>
            <person name="Araus A.J."/>
            <person name="Petzold A."/>
            <person name="Susuki M."/>
            <person name="Suzuki K.-i.T."/>
            <person name="Hayashi T."/>
            <person name="Toyoda A."/>
            <person name="Oliveira C."/>
            <person name="Osipova E."/>
            <person name="Leigh N.D."/>
            <person name="Simon A."/>
            <person name="Yun M.H."/>
        </authorList>
    </citation>
    <scope>NUCLEOTIDE SEQUENCE</scope>
    <source>
        <strain evidence="1">20211129_DDA</strain>
        <tissue evidence="1">Liver</tissue>
    </source>
</reference>
<comment type="caution">
    <text evidence="1">The sequence shown here is derived from an EMBL/GenBank/DDBJ whole genome shotgun (WGS) entry which is preliminary data.</text>
</comment>
<gene>
    <name evidence="1" type="ORF">NDU88_005834</name>
</gene>
<protein>
    <submittedName>
        <fullName evidence="1">Uncharacterized protein</fullName>
    </submittedName>
</protein>
<dbReference type="AlphaFoldDB" id="A0AAV7QJ09"/>
<evidence type="ECO:0000313" key="2">
    <source>
        <dbReference type="Proteomes" id="UP001066276"/>
    </source>
</evidence>
<sequence length="95" mass="10364">MDPSRARGPHRRSGAKNLQFLSVGHGQKIHQYQCTRPVRLIASASACSVLHTKQVRLALQSPDVPISNTRDAVGRALLLFSLFSVLARCGEKTNA</sequence>
<evidence type="ECO:0000313" key="1">
    <source>
        <dbReference type="EMBL" id="KAJ1139462.1"/>
    </source>
</evidence>
<dbReference type="Proteomes" id="UP001066276">
    <property type="component" value="Chromosome 6"/>
</dbReference>
<keyword evidence="2" id="KW-1185">Reference proteome</keyword>